<evidence type="ECO:0000313" key="2">
    <source>
        <dbReference type="EMBL" id="EGE47304.1"/>
    </source>
</evidence>
<dbReference type="EMBL" id="AEUP01000030">
    <property type="protein sequence ID" value="EGE47304.1"/>
    <property type="molecule type" value="Genomic_DNA"/>
</dbReference>
<proteinExistence type="predicted"/>
<feature type="region of interest" description="Disordered" evidence="1">
    <location>
        <begin position="1"/>
        <end position="33"/>
    </location>
</feature>
<comment type="caution">
    <text evidence="2">The sequence shown here is derived from an EMBL/GenBank/DDBJ whole genome shotgun (WGS) entry which is preliminary data.</text>
</comment>
<evidence type="ECO:0000256" key="1">
    <source>
        <dbReference type="SAM" id="MobiDB-lite"/>
    </source>
</evidence>
<sequence>MQESLATMPTSPTHAAPRKRPLPNTQEWPPLPGTSAYMARQLAQDTAIVRQIVTVLQNCAQQITPLVAQLYFTQGPLTVLDCAPTLRALADDIAHDDPQTLTELAAERTRAG</sequence>
<accession>F1YVJ9</accession>
<name>F1YVJ9_9PROT</name>
<dbReference type="Proteomes" id="UP000018454">
    <property type="component" value="Unassembled WGS sequence"/>
</dbReference>
<feature type="compositionally biased region" description="Polar residues" evidence="1">
    <location>
        <begin position="1"/>
        <end position="13"/>
    </location>
</feature>
<protein>
    <submittedName>
        <fullName evidence="2">Uncharacterized protein</fullName>
    </submittedName>
</protein>
<gene>
    <name evidence="2" type="ORF">APO_1989</name>
</gene>
<organism evidence="2 3">
    <name type="scientific">Acetobacter pomorum DM001</name>
    <dbReference type="NCBI Taxonomy" id="945681"/>
    <lineage>
        <taxon>Bacteria</taxon>
        <taxon>Pseudomonadati</taxon>
        <taxon>Pseudomonadota</taxon>
        <taxon>Alphaproteobacteria</taxon>
        <taxon>Acetobacterales</taxon>
        <taxon>Acetobacteraceae</taxon>
        <taxon>Acetobacter</taxon>
    </lineage>
</organism>
<dbReference type="AlphaFoldDB" id="F1YVJ9"/>
<reference evidence="2 3" key="1">
    <citation type="journal article" date="2011" name="Science">
        <title>Drosophila microbiome modulates host developmental and metabolic homeostasis via insulin signaling.</title>
        <authorList>
            <person name="Shin S.C."/>
            <person name="Kim S.H."/>
            <person name="You H."/>
            <person name="Kim B."/>
            <person name="Kim A.C."/>
            <person name="Lee K.A."/>
            <person name="Yoon J.H."/>
            <person name="Ryu J.H."/>
            <person name="Lee W.J."/>
        </authorList>
    </citation>
    <scope>NUCLEOTIDE SEQUENCE [LARGE SCALE GENOMIC DNA]</scope>
    <source>
        <strain evidence="2 3">DM001</strain>
    </source>
</reference>
<evidence type="ECO:0000313" key="3">
    <source>
        <dbReference type="Proteomes" id="UP000018454"/>
    </source>
</evidence>